<accession>A0A2C5XUQ3</accession>
<feature type="signal peptide" evidence="1">
    <location>
        <begin position="1"/>
        <end position="17"/>
    </location>
</feature>
<comment type="caution">
    <text evidence="2">The sequence shown here is derived from an EMBL/GenBank/DDBJ whole genome shotgun (WGS) entry which is preliminary data.</text>
</comment>
<sequence length="191" mass="20601">MVTIKLILLIGAAVALARPSPAMATEDGKCVNGSPTETGGYTIKYQQVSPVRASDNGHFILDPEWQKAHATLGSSMVSFWLSGFASCMFAVRACRGADEPPKHFSYSGPAIPYGEFKCQYGCNGLQGCASYVGYENRDGNKDAGFDCFFFDALIDQKMIVSTQSKEKSMTHAYNKLCNQGAGDGDESYVSL</sequence>
<dbReference type="Proteomes" id="UP000226192">
    <property type="component" value="Unassembled WGS sequence"/>
</dbReference>
<evidence type="ECO:0000313" key="2">
    <source>
        <dbReference type="EMBL" id="PHH60995.1"/>
    </source>
</evidence>
<protein>
    <recommendedName>
        <fullName evidence="4">Apple domain-containing protein</fullName>
    </recommendedName>
</protein>
<evidence type="ECO:0000256" key="1">
    <source>
        <dbReference type="SAM" id="SignalP"/>
    </source>
</evidence>
<gene>
    <name evidence="2" type="ORF">CDD81_961</name>
</gene>
<reference evidence="2 3" key="1">
    <citation type="submission" date="2017-06" db="EMBL/GenBank/DDBJ databases">
        <title>Ant-infecting Ophiocordyceps genomes reveal a high diversity of potential behavioral manipulation genes and a possible major role for enterotoxins.</title>
        <authorList>
            <person name="De Bekker C."/>
            <person name="Evans H.C."/>
            <person name="Brachmann A."/>
            <person name="Hughes D.P."/>
        </authorList>
    </citation>
    <scope>NUCLEOTIDE SEQUENCE [LARGE SCALE GENOMIC DNA]</scope>
    <source>
        <strain evidence="2 3">Map64</strain>
    </source>
</reference>
<dbReference type="EMBL" id="NJET01000120">
    <property type="protein sequence ID" value="PHH60995.1"/>
    <property type="molecule type" value="Genomic_DNA"/>
</dbReference>
<proteinExistence type="predicted"/>
<name>A0A2C5XUQ3_9HYPO</name>
<keyword evidence="1" id="KW-0732">Signal</keyword>
<dbReference type="AlphaFoldDB" id="A0A2C5XUQ3"/>
<evidence type="ECO:0008006" key="4">
    <source>
        <dbReference type="Google" id="ProtNLM"/>
    </source>
</evidence>
<keyword evidence="3" id="KW-1185">Reference proteome</keyword>
<evidence type="ECO:0000313" key="3">
    <source>
        <dbReference type="Proteomes" id="UP000226192"/>
    </source>
</evidence>
<dbReference type="OrthoDB" id="5229184at2759"/>
<organism evidence="2 3">
    <name type="scientific">Ophiocordyceps australis</name>
    <dbReference type="NCBI Taxonomy" id="1399860"/>
    <lineage>
        <taxon>Eukaryota</taxon>
        <taxon>Fungi</taxon>
        <taxon>Dikarya</taxon>
        <taxon>Ascomycota</taxon>
        <taxon>Pezizomycotina</taxon>
        <taxon>Sordariomycetes</taxon>
        <taxon>Hypocreomycetidae</taxon>
        <taxon>Hypocreales</taxon>
        <taxon>Ophiocordycipitaceae</taxon>
        <taxon>Ophiocordyceps</taxon>
    </lineage>
</organism>
<feature type="chain" id="PRO_5011976526" description="Apple domain-containing protein" evidence="1">
    <location>
        <begin position="18"/>
        <end position="191"/>
    </location>
</feature>